<dbReference type="Proteomes" id="UP000467841">
    <property type="component" value="Unassembled WGS sequence"/>
</dbReference>
<feature type="compositionally biased region" description="Basic and acidic residues" evidence="1">
    <location>
        <begin position="122"/>
        <end position="149"/>
    </location>
</feature>
<dbReference type="EMBL" id="CACVBM020001207">
    <property type="protein sequence ID" value="CAA7039308.1"/>
    <property type="molecule type" value="Genomic_DNA"/>
</dbReference>
<evidence type="ECO:0000313" key="2">
    <source>
        <dbReference type="EMBL" id="CAA7039308.1"/>
    </source>
</evidence>
<proteinExistence type="predicted"/>
<evidence type="ECO:0000256" key="1">
    <source>
        <dbReference type="SAM" id="MobiDB-lite"/>
    </source>
</evidence>
<organism evidence="2 3">
    <name type="scientific">Microthlaspi erraticum</name>
    <dbReference type="NCBI Taxonomy" id="1685480"/>
    <lineage>
        <taxon>Eukaryota</taxon>
        <taxon>Viridiplantae</taxon>
        <taxon>Streptophyta</taxon>
        <taxon>Embryophyta</taxon>
        <taxon>Tracheophyta</taxon>
        <taxon>Spermatophyta</taxon>
        <taxon>Magnoliopsida</taxon>
        <taxon>eudicotyledons</taxon>
        <taxon>Gunneridae</taxon>
        <taxon>Pentapetalae</taxon>
        <taxon>rosids</taxon>
        <taxon>malvids</taxon>
        <taxon>Brassicales</taxon>
        <taxon>Brassicaceae</taxon>
        <taxon>Coluteocarpeae</taxon>
        <taxon>Microthlaspi</taxon>
    </lineage>
</organism>
<dbReference type="OrthoDB" id="1911032at2759"/>
<dbReference type="GO" id="GO:0009786">
    <property type="term" value="P:regulation of asymmetric cell division"/>
    <property type="evidence" value="ECO:0007669"/>
    <property type="project" value="InterPro"/>
</dbReference>
<evidence type="ECO:0000313" key="3">
    <source>
        <dbReference type="Proteomes" id="UP000467841"/>
    </source>
</evidence>
<protein>
    <submittedName>
        <fullName evidence="2">Uncharacterized protein</fullName>
    </submittedName>
</protein>
<dbReference type="PANTHER" id="PTHR33914:SF2">
    <property type="entry name" value="OS02G0582100 PROTEIN"/>
    <property type="match status" value="1"/>
</dbReference>
<comment type="caution">
    <text evidence="2">The sequence shown here is derived from an EMBL/GenBank/DDBJ whole genome shotgun (WGS) entry which is preliminary data.</text>
</comment>
<sequence length="270" mass="30127">MNDQQGQRNELFMDKNVMACEVPEIIVCDYKELTYNVVKDICVDEDSAKVNVNPLESKSSEESKLEESVDTKDSCKLYQDNLIVTGQDSGCEKSPLSDAVATSVSVSKEAFTLGDIISMEESQNRPRNNIDGREESATKEAKTEEPKADSLRYISSEMAEPKNPLLNDVLEDSDDHQHLFSGNLQNGSVESIFSEEESGFTHITYSGPISVSGSISVRSDGSTVSSRSFAFPILESEWNSSPVRMVKAEKRPIRKKKGWRHYSLLLCCRF</sequence>
<feature type="region of interest" description="Disordered" evidence="1">
    <location>
        <begin position="118"/>
        <end position="149"/>
    </location>
</feature>
<dbReference type="InterPro" id="IPR040378">
    <property type="entry name" value="BASL"/>
</dbReference>
<reference evidence="2" key="1">
    <citation type="submission" date="2020-01" db="EMBL/GenBank/DDBJ databases">
        <authorList>
            <person name="Mishra B."/>
        </authorList>
    </citation>
    <scope>NUCLEOTIDE SEQUENCE [LARGE SCALE GENOMIC DNA]</scope>
</reference>
<accession>A0A6D2JH90</accession>
<dbReference type="AlphaFoldDB" id="A0A6D2JH90"/>
<gene>
    <name evidence="2" type="ORF">MERR_LOCUS26543</name>
</gene>
<name>A0A6D2JH90_9BRAS</name>
<dbReference type="PANTHER" id="PTHR33914">
    <property type="entry name" value="18S PRE-RIBOSOMAL ASSEMBLY PROTEIN GAR2-LIKE PROTEIN"/>
    <property type="match status" value="1"/>
</dbReference>
<keyword evidence="3" id="KW-1185">Reference proteome</keyword>